<keyword evidence="1" id="KW-0472">Membrane</keyword>
<name>A0A3B1ABS1_9ZZZZ</name>
<dbReference type="AlphaFoldDB" id="A0A3B1ABS1"/>
<dbReference type="EMBL" id="UOFS01000006">
    <property type="protein sequence ID" value="VAW91244.1"/>
    <property type="molecule type" value="Genomic_DNA"/>
</dbReference>
<sequence length="76" mass="8612">MKILDKIPYPLVIIIAIFLAIAPPTGEPHLIEKLKMLGNLNLSKFIDMFDLFLHSSPLIVLLLKIIRTVMTKNNSK</sequence>
<accession>A0A3B1ABS1</accession>
<protein>
    <recommendedName>
        <fullName evidence="3">RND transporter</fullName>
    </recommendedName>
</protein>
<proteinExistence type="predicted"/>
<feature type="transmembrane region" description="Helical" evidence="1">
    <location>
        <begin position="45"/>
        <end position="66"/>
    </location>
</feature>
<feature type="transmembrane region" description="Helical" evidence="1">
    <location>
        <begin position="7"/>
        <end position="25"/>
    </location>
</feature>
<evidence type="ECO:0008006" key="3">
    <source>
        <dbReference type="Google" id="ProtNLM"/>
    </source>
</evidence>
<reference evidence="2" key="1">
    <citation type="submission" date="2018-06" db="EMBL/GenBank/DDBJ databases">
        <authorList>
            <person name="Zhirakovskaya E."/>
        </authorList>
    </citation>
    <scope>NUCLEOTIDE SEQUENCE</scope>
</reference>
<evidence type="ECO:0000256" key="1">
    <source>
        <dbReference type="SAM" id="Phobius"/>
    </source>
</evidence>
<gene>
    <name evidence="2" type="ORF">MNBD_GAMMA22-2678</name>
</gene>
<evidence type="ECO:0000313" key="2">
    <source>
        <dbReference type="EMBL" id="VAW91244.1"/>
    </source>
</evidence>
<organism evidence="2">
    <name type="scientific">hydrothermal vent metagenome</name>
    <dbReference type="NCBI Taxonomy" id="652676"/>
    <lineage>
        <taxon>unclassified sequences</taxon>
        <taxon>metagenomes</taxon>
        <taxon>ecological metagenomes</taxon>
    </lineage>
</organism>
<keyword evidence="1" id="KW-1133">Transmembrane helix</keyword>
<keyword evidence="1" id="KW-0812">Transmembrane</keyword>